<organism evidence="1 2">
    <name type="scientific">Funneliformis geosporum</name>
    <dbReference type="NCBI Taxonomy" id="1117311"/>
    <lineage>
        <taxon>Eukaryota</taxon>
        <taxon>Fungi</taxon>
        <taxon>Fungi incertae sedis</taxon>
        <taxon>Mucoromycota</taxon>
        <taxon>Glomeromycotina</taxon>
        <taxon>Glomeromycetes</taxon>
        <taxon>Glomerales</taxon>
        <taxon>Glomeraceae</taxon>
        <taxon>Funneliformis</taxon>
    </lineage>
</organism>
<name>A0A9W4WSN6_9GLOM</name>
<reference evidence="1" key="1">
    <citation type="submission" date="2022-08" db="EMBL/GenBank/DDBJ databases">
        <authorList>
            <person name="Kallberg Y."/>
            <person name="Tangrot J."/>
            <person name="Rosling A."/>
        </authorList>
    </citation>
    <scope>NUCLEOTIDE SEQUENCE</scope>
    <source>
        <strain evidence="1">Wild A</strain>
    </source>
</reference>
<comment type="caution">
    <text evidence="1">The sequence shown here is derived from an EMBL/GenBank/DDBJ whole genome shotgun (WGS) entry which is preliminary data.</text>
</comment>
<keyword evidence="2" id="KW-1185">Reference proteome</keyword>
<gene>
    <name evidence="1" type="ORF">FWILDA_LOCUS7235</name>
</gene>
<dbReference type="EMBL" id="CAMKVN010001402">
    <property type="protein sequence ID" value="CAI2175720.1"/>
    <property type="molecule type" value="Genomic_DNA"/>
</dbReference>
<proteinExistence type="predicted"/>
<protein>
    <submittedName>
        <fullName evidence="1">17611_t:CDS:1</fullName>
    </submittedName>
</protein>
<sequence>MNPTNITITSQLNFEQVTESSNASSENMCHVTTTPQQENSMQSASSYQPFQTNSFGNSPIQIQPVHSNKFIYRPPNEHYQYHVSCEKISNDLIIKLLNLLKENGMQLKQNEYVFFYQQQCNDQVYQVSCEIISPSLINHYLNKKFHGFEIEQNMGQEQLAFTFDQEKNLELHLSQYLNNFFLN</sequence>
<accession>A0A9W4WSN6</accession>
<evidence type="ECO:0000313" key="1">
    <source>
        <dbReference type="EMBL" id="CAI2175720.1"/>
    </source>
</evidence>
<dbReference type="OrthoDB" id="2308141at2759"/>
<evidence type="ECO:0000313" key="2">
    <source>
        <dbReference type="Proteomes" id="UP001153678"/>
    </source>
</evidence>
<dbReference type="Proteomes" id="UP001153678">
    <property type="component" value="Unassembled WGS sequence"/>
</dbReference>
<dbReference type="AlphaFoldDB" id="A0A9W4WSN6"/>